<organism evidence="2">
    <name type="scientific">viral metagenome</name>
    <dbReference type="NCBI Taxonomy" id="1070528"/>
    <lineage>
        <taxon>unclassified sequences</taxon>
        <taxon>metagenomes</taxon>
        <taxon>organismal metagenomes</taxon>
    </lineage>
</organism>
<proteinExistence type="predicted"/>
<protein>
    <submittedName>
        <fullName evidence="2">Uncharacterized protein</fullName>
    </submittedName>
</protein>
<evidence type="ECO:0000256" key="1">
    <source>
        <dbReference type="SAM" id="MobiDB-lite"/>
    </source>
</evidence>
<accession>A0A6C0LJK1</accession>
<feature type="region of interest" description="Disordered" evidence="1">
    <location>
        <begin position="34"/>
        <end position="79"/>
    </location>
</feature>
<evidence type="ECO:0000313" key="2">
    <source>
        <dbReference type="EMBL" id="QHU31106.1"/>
    </source>
</evidence>
<feature type="compositionally biased region" description="Basic and acidic residues" evidence="1">
    <location>
        <begin position="34"/>
        <end position="58"/>
    </location>
</feature>
<sequence>MVKKLSSWNLFVKKVFQEGKAKNKDFKFKDALKEASARKGEMKNMKTSDKSEKEEPQSRKRGTKKRGKSHKRKTRKNRK</sequence>
<reference evidence="2" key="1">
    <citation type="journal article" date="2020" name="Nature">
        <title>Giant virus diversity and host interactions through global metagenomics.</title>
        <authorList>
            <person name="Schulz F."/>
            <person name="Roux S."/>
            <person name="Paez-Espino D."/>
            <person name="Jungbluth S."/>
            <person name="Walsh D.A."/>
            <person name="Denef V.J."/>
            <person name="McMahon K.D."/>
            <person name="Konstantinidis K.T."/>
            <person name="Eloe-Fadrosh E.A."/>
            <person name="Kyrpides N.C."/>
            <person name="Woyke T."/>
        </authorList>
    </citation>
    <scope>NUCLEOTIDE SEQUENCE</scope>
    <source>
        <strain evidence="2">GVMAG-M-3300027892-73</strain>
    </source>
</reference>
<name>A0A6C0LJK1_9ZZZZ</name>
<feature type="compositionally biased region" description="Basic residues" evidence="1">
    <location>
        <begin position="59"/>
        <end position="79"/>
    </location>
</feature>
<dbReference type="EMBL" id="MN740523">
    <property type="protein sequence ID" value="QHU31106.1"/>
    <property type="molecule type" value="Genomic_DNA"/>
</dbReference>
<dbReference type="AlphaFoldDB" id="A0A6C0LJK1"/>